<keyword evidence="1" id="KW-0119">Carbohydrate metabolism</keyword>
<keyword evidence="3" id="KW-1185">Reference proteome</keyword>
<dbReference type="OrthoDB" id="9763949at2"/>
<dbReference type="KEGG" id="cari:FNU76_20065"/>
<accession>A0A516SKC3</accession>
<organism evidence="2 3">
    <name type="scientific">Chitinimonas arctica</name>
    <dbReference type="NCBI Taxonomy" id="2594795"/>
    <lineage>
        <taxon>Bacteria</taxon>
        <taxon>Pseudomonadati</taxon>
        <taxon>Pseudomonadota</taxon>
        <taxon>Betaproteobacteria</taxon>
        <taxon>Neisseriales</taxon>
        <taxon>Chitinibacteraceae</taxon>
        <taxon>Chitinimonas</taxon>
    </lineage>
</organism>
<protein>
    <recommendedName>
        <fullName evidence="1">Anhydro-N-acetylmuramic acid kinase</fullName>
        <ecNumber evidence="1">2.7.1.170</ecNumber>
    </recommendedName>
    <alternativeName>
        <fullName evidence="1">AnhMurNAc kinase</fullName>
    </alternativeName>
</protein>
<dbReference type="Gene3D" id="3.30.420.40">
    <property type="match status" value="2"/>
</dbReference>
<dbReference type="GO" id="GO:0005524">
    <property type="term" value="F:ATP binding"/>
    <property type="evidence" value="ECO:0007669"/>
    <property type="project" value="UniProtKB-UniRule"/>
</dbReference>
<dbReference type="AlphaFoldDB" id="A0A516SKC3"/>
<dbReference type="Pfam" id="PF03702">
    <property type="entry name" value="AnmK"/>
    <property type="match status" value="1"/>
</dbReference>
<reference evidence="3" key="1">
    <citation type="submission" date="2019-07" db="EMBL/GenBank/DDBJ databases">
        <title>Chitinimonas sp. nov., isolated from Ny-Alesund, arctica soil.</title>
        <authorList>
            <person name="Xu Q."/>
            <person name="Peng F."/>
        </authorList>
    </citation>
    <scope>NUCLEOTIDE SEQUENCE [LARGE SCALE GENOMIC DNA]</scope>
    <source>
        <strain evidence="3">R3-44</strain>
    </source>
</reference>
<dbReference type="InterPro" id="IPR005338">
    <property type="entry name" value="Anhydro_N_Ac-Mur_kinase"/>
</dbReference>
<dbReference type="GO" id="GO:0006040">
    <property type="term" value="P:amino sugar metabolic process"/>
    <property type="evidence" value="ECO:0007669"/>
    <property type="project" value="InterPro"/>
</dbReference>
<dbReference type="CDD" id="cd24050">
    <property type="entry name" value="ASKHA_NBD_ANMK"/>
    <property type="match status" value="1"/>
</dbReference>
<feature type="binding site" evidence="1">
    <location>
        <begin position="13"/>
        <end position="20"/>
    </location>
    <ligand>
        <name>ATP</name>
        <dbReference type="ChEBI" id="CHEBI:30616"/>
    </ligand>
</feature>
<dbReference type="EMBL" id="CP041730">
    <property type="protein sequence ID" value="QDQ28468.1"/>
    <property type="molecule type" value="Genomic_DNA"/>
</dbReference>
<gene>
    <name evidence="1" type="primary">anmK</name>
    <name evidence="2" type="ORF">FNU76_20065</name>
</gene>
<dbReference type="GO" id="GO:0009254">
    <property type="term" value="P:peptidoglycan turnover"/>
    <property type="evidence" value="ECO:0007669"/>
    <property type="project" value="UniProtKB-UniRule"/>
</dbReference>
<comment type="pathway">
    <text evidence="1">Amino-sugar metabolism; 1,6-anhydro-N-acetylmuramate degradation.</text>
</comment>
<evidence type="ECO:0000256" key="1">
    <source>
        <dbReference type="HAMAP-Rule" id="MF_01270"/>
    </source>
</evidence>
<dbReference type="GO" id="GO:0097175">
    <property type="term" value="P:1,6-anhydro-N-acetyl-beta-muramic acid catabolic process"/>
    <property type="evidence" value="ECO:0007669"/>
    <property type="project" value="UniProtKB-UniRule"/>
</dbReference>
<evidence type="ECO:0000313" key="2">
    <source>
        <dbReference type="EMBL" id="QDQ28468.1"/>
    </source>
</evidence>
<comment type="similarity">
    <text evidence="1">Belongs to the anhydro-N-acetylmuramic acid kinase family.</text>
</comment>
<dbReference type="RefSeq" id="WP_144279851.1">
    <property type="nucleotide sequence ID" value="NZ_CP041730.1"/>
</dbReference>
<dbReference type="Proteomes" id="UP000317550">
    <property type="component" value="Chromosome"/>
</dbReference>
<dbReference type="PANTHER" id="PTHR30605:SF0">
    <property type="entry name" value="ANHYDRO-N-ACETYLMURAMIC ACID KINASE"/>
    <property type="match status" value="1"/>
</dbReference>
<comment type="catalytic activity">
    <reaction evidence="1">
        <text>1,6-anhydro-N-acetyl-beta-muramate + ATP + H2O = N-acetyl-D-muramate 6-phosphate + ADP + H(+)</text>
        <dbReference type="Rhea" id="RHEA:24952"/>
        <dbReference type="ChEBI" id="CHEBI:15377"/>
        <dbReference type="ChEBI" id="CHEBI:15378"/>
        <dbReference type="ChEBI" id="CHEBI:30616"/>
        <dbReference type="ChEBI" id="CHEBI:58690"/>
        <dbReference type="ChEBI" id="CHEBI:58722"/>
        <dbReference type="ChEBI" id="CHEBI:456216"/>
        <dbReference type="EC" id="2.7.1.170"/>
    </reaction>
</comment>
<keyword evidence="1" id="KW-0067">ATP-binding</keyword>
<dbReference type="UniPathway" id="UPA00544"/>
<dbReference type="EC" id="2.7.1.170" evidence="1"/>
<dbReference type="SUPFAM" id="SSF53067">
    <property type="entry name" value="Actin-like ATPase domain"/>
    <property type="match status" value="1"/>
</dbReference>
<dbReference type="HAMAP" id="MF_01270">
    <property type="entry name" value="AnhMurNAc_kinase"/>
    <property type="match status" value="1"/>
</dbReference>
<keyword evidence="1" id="KW-0547">Nucleotide-binding</keyword>
<sequence>MSESTLYIGLMSGTSLDGIDCALVDFSSGNPRLLGTALRPFEAGLHAELLALQTPGDNELQRVALAANALAEAYAASVAAVLAEAGVAPDQVAAIGMHGQTLRHRPELGFTVQIGNAALLAERSGIRVVADFRSRDVAAGGQGAPLVPAFHRGVFGGKRHRAVVNIGGIANITDLPAKGAVRGWDCGPGNVLLDGWNARHHGQPYDADGAWAAAGNSVNELLERLLADEYFDLAPPKSTGRDLFHLGWLDQHLAGLPGLAPVDVQATLLEFTARSIANEIEQEAGEAEAIYICGGGARNGAMMRWLAALLAPRLVSSTEALGLHPDWVEAVAFAWLAKQCLAGQPGNLPAVTGAAGARVLGAIYSA</sequence>
<keyword evidence="1 2" id="KW-0808">Transferase</keyword>
<dbReference type="GO" id="GO:0016773">
    <property type="term" value="F:phosphotransferase activity, alcohol group as acceptor"/>
    <property type="evidence" value="ECO:0007669"/>
    <property type="project" value="UniProtKB-UniRule"/>
</dbReference>
<dbReference type="NCBIfam" id="NF007139">
    <property type="entry name" value="PRK09585.1-3"/>
    <property type="match status" value="1"/>
</dbReference>
<proteinExistence type="inferred from homology"/>
<name>A0A516SKC3_9NEIS</name>
<keyword evidence="1 2" id="KW-0418">Kinase</keyword>
<dbReference type="GO" id="GO:0016301">
    <property type="term" value="F:kinase activity"/>
    <property type="evidence" value="ECO:0007669"/>
    <property type="project" value="UniProtKB-KW"/>
</dbReference>
<dbReference type="UniPathway" id="UPA00343"/>
<comment type="function">
    <text evidence="1">Catalyzes the specific phosphorylation of 1,6-anhydro-N-acetylmuramic acid (anhMurNAc) with the simultaneous cleavage of the 1,6-anhydro ring, generating MurNAc-6-P. Is required for the utilization of anhMurNAc either imported from the medium or derived from its own cell wall murein, and thus plays a role in cell wall recycling.</text>
</comment>
<comment type="pathway">
    <text evidence="1">Cell wall biogenesis; peptidoglycan recycling.</text>
</comment>
<evidence type="ECO:0000313" key="3">
    <source>
        <dbReference type="Proteomes" id="UP000317550"/>
    </source>
</evidence>
<dbReference type="PANTHER" id="PTHR30605">
    <property type="entry name" value="ANHYDRO-N-ACETYLMURAMIC ACID KINASE"/>
    <property type="match status" value="1"/>
</dbReference>
<dbReference type="InterPro" id="IPR043129">
    <property type="entry name" value="ATPase_NBD"/>
</dbReference>